<feature type="transmembrane region" description="Helical" evidence="1">
    <location>
        <begin position="266"/>
        <end position="289"/>
    </location>
</feature>
<evidence type="ECO:0000313" key="2">
    <source>
        <dbReference type="EMBL" id="AOW70883.1"/>
    </source>
</evidence>
<sequence>MTNSKENLGNIKVSEAYTISRAQKIFRKSLNTIYNLKTHAEKFNQPVGYLNLQSKKIKIIKKVSTEYLNKSLLNFSLNQPSKTLYVKGIKNFYTGYKLSIYSLFLMIDLKLKKKLINFKKGFSNQKNFSKIYVRLIYPKIKNLKISCMQFLNSFKQLPKESFKTLIRLNKILEFKYKKGLYFYSSSSFLLSLFYKIDNRLVYFIYKILEKFFKQFNFSKISVNLNFLYTGGVHTKILVELKNKVKYLLNQVLSLNNKDLREFFERLVLSLGIYFLPFIFLATQALVPLIDEYEYLIINPISSYIFNRLPFLIDLIKLLRPLITNPMLLFWIPLAYYLTFTSAYRSLKISYKIAYNGTIAAIFLIINYSCFLMQFMMKLAFDSVKIIKDIFFTSYLIKHLGKNNNKERDEAIKIFTNLVNRYDSDIRKNYYGFLLLINYRVFSHLALISLAALIYNCLYYIIYSKNPEIILVTKTALATIKNPQEEE</sequence>
<keyword evidence="2" id="KW-0934">Plastid</keyword>
<keyword evidence="1" id="KW-1133">Transmembrane helix</keyword>
<keyword evidence="1" id="KW-0812">Transmembrane</keyword>
<proteinExistence type="predicted"/>
<name>A0A1D8RDS4_9STRA</name>
<feature type="transmembrane region" description="Helical" evidence="1">
    <location>
        <begin position="352"/>
        <end position="374"/>
    </location>
</feature>
<accession>A0A1D8RDS4</accession>
<geneLocation type="chloroplast" evidence="2"/>
<evidence type="ECO:0000256" key="1">
    <source>
        <dbReference type="SAM" id="Phobius"/>
    </source>
</evidence>
<keyword evidence="1" id="KW-0472">Membrane</keyword>
<dbReference type="AlphaFoldDB" id="A0A1D8RDS4"/>
<keyword evidence="2" id="KW-0150">Chloroplast</keyword>
<feature type="transmembrane region" description="Helical" evidence="1">
    <location>
        <begin position="327"/>
        <end position="346"/>
    </location>
</feature>
<organism evidence="2">
    <name type="scientific">Vischeria sp. CAUP Q 202</name>
    <dbReference type="NCBI Taxonomy" id="1805947"/>
    <lineage>
        <taxon>Eukaryota</taxon>
        <taxon>Sar</taxon>
        <taxon>Stramenopiles</taxon>
        <taxon>Ochrophyta</taxon>
        <taxon>Eustigmatophyceae</taxon>
        <taxon>Eustigmatales</taxon>
        <taxon>Chlorobotryaceae</taxon>
        <taxon>Vischeria</taxon>
    </lineage>
</organism>
<dbReference type="EMBL" id="KX839261">
    <property type="protein sequence ID" value="AOW70883.1"/>
    <property type="molecule type" value="Genomic_DNA"/>
</dbReference>
<reference evidence="2" key="1">
    <citation type="submission" date="2016-09" db="EMBL/GenBank/DDBJ databases">
        <title>The plastid genome of some eustigmatophyte algae harbours a bacteria-derived six-gene cluster for biosynthesis of a novel secondary metabolite.</title>
        <authorList>
            <person name="Yurchenko T."/>
            <person name="Sevcikova T."/>
            <person name="Strnad H."/>
            <person name="Butenko A."/>
            <person name="Elias M."/>
        </authorList>
    </citation>
    <scope>NUCLEOTIDE SEQUENCE</scope>
</reference>
<feature type="transmembrane region" description="Helical" evidence="1">
    <location>
        <begin position="440"/>
        <end position="461"/>
    </location>
</feature>
<protein>
    <submittedName>
        <fullName evidence="2">Uncharacterized protein</fullName>
    </submittedName>
</protein>
<gene>
    <name evidence="2" type="primary">ycf60</name>
</gene>